<accession>A0A640TB22</accession>
<proteinExistence type="predicted"/>
<name>A0A640TB22_STRNI</name>
<reference evidence="1 2" key="1">
    <citation type="submission" date="2019-12" db="EMBL/GenBank/DDBJ databases">
        <title>Whole genome shotgun sequence of Streptomyces libani subsp. libani NBRC 13452.</title>
        <authorList>
            <person name="Ichikawa N."/>
            <person name="Kimura A."/>
            <person name="Kitahashi Y."/>
            <person name="Komaki H."/>
            <person name="Tamura T."/>
        </authorList>
    </citation>
    <scope>NUCLEOTIDE SEQUENCE [LARGE SCALE GENOMIC DNA]</scope>
    <source>
        <strain evidence="1 2">NBRC 13452</strain>
    </source>
</reference>
<dbReference type="EMBL" id="BLIP01000001">
    <property type="protein sequence ID" value="GFE19681.1"/>
    <property type="molecule type" value="Genomic_DNA"/>
</dbReference>
<dbReference type="Proteomes" id="UP000429552">
    <property type="component" value="Unassembled WGS sequence"/>
</dbReference>
<sequence>MLVAAESFAAMAVDLVRRRVVRTPWLLAAGDLCANAELPYVSVLWEARWQDPLVGTRLESKRLPWADEDDDPPPWGRARELATVLATGDSVDTLAVALASAPYGQRDIGLVFRGLDFTNPVIEDHYWCTDRRIMIACFALAHPQERPLSANSTGTPSGPYHPVQTFVSTGFKHGNNGPCPPLEAVLHRHLGPDLICGRTRG</sequence>
<protein>
    <submittedName>
        <fullName evidence="1">Uncharacterized protein</fullName>
    </submittedName>
</protein>
<comment type="caution">
    <text evidence="1">The sequence shown here is derived from an EMBL/GenBank/DDBJ whole genome shotgun (WGS) entry which is preliminary data.</text>
</comment>
<gene>
    <name evidence="1" type="ORF">Sliba_01340</name>
</gene>
<organism evidence="1 2">
    <name type="scientific">Streptomyces nigrescens</name>
    <dbReference type="NCBI Taxonomy" id="1920"/>
    <lineage>
        <taxon>Bacteria</taxon>
        <taxon>Bacillati</taxon>
        <taxon>Actinomycetota</taxon>
        <taxon>Actinomycetes</taxon>
        <taxon>Kitasatosporales</taxon>
        <taxon>Streptomycetaceae</taxon>
        <taxon>Streptomyces</taxon>
    </lineage>
</organism>
<evidence type="ECO:0000313" key="2">
    <source>
        <dbReference type="Proteomes" id="UP000429552"/>
    </source>
</evidence>
<evidence type="ECO:0000313" key="1">
    <source>
        <dbReference type="EMBL" id="GFE19681.1"/>
    </source>
</evidence>
<dbReference type="AlphaFoldDB" id="A0A640TB22"/>